<evidence type="ECO:0000256" key="1">
    <source>
        <dbReference type="SAM" id="Phobius"/>
    </source>
</evidence>
<reference evidence="2" key="1">
    <citation type="submission" date="2021-03" db="EMBL/GenBank/DDBJ databases">
        <title>Antimicrobial resistance genes in bacteria isolated from Japanese honey, and their potential for conferring macrolide and lincosamide resistance in the American foulbrood pathogen Paenibacillus larvae.</title>
        <authorList>
            <person name="Okamoto M."/>
            <person name="Kumagai M."/>
            <person name="Kanamori H."/>
            <person name="Takamatsu D."/>
        </authorList>
    </citation>
    <scope>NUCLEOTIDE SEQUENCE</scope>
    <source>
        <strain evidence="2">J40TS1</strain>
    </source>
</reference>
<dbReference type="EMBL" id="BOSE01000007">
    <property type="protein sequence ID" value="GIP18046.1"/>
    <property type="molecule type" value="Genomic_DNA"/>
</dbReference>
<evidence type="ECO:0000313" key="2">
    <source>
        <dbReference type="EMBL" id="GIP18046.1"/>
    </source>
</evidence>
<comment type="caution">
    <text evidence="2">The sequence shown here is derived from an EMBL/GenBank/DDBJ whole genome shotgun (WGS) entry which is preliminary data.</text>
</comment>
<dbReference type="RefSeq" id="WP_213518019.1">
    <property type="nucleotide sequence ID" value="NZ_BOSE01000007.1"/>
</dbReference>
<proteinExistence type="predicted"/>
<dbReference type="Proteomes" id="UP000683139">
    <property type="component" value="Unassembled WGS sequence"/>
</dbReference>
<name>A0A919YTB9_9BACL</name>
<protein>
    <submittedName>
        <fullName evidence="2">Uncharacterized protein</fullName>
    </submittedName>
</protein>
<keyword evidence="1" id="KW-1133">Transmembrane helix</keyword>
<accession>A0A919YTB9</accession>
<keyword evidence="1" id="KW-0472">Membrane</keyword>
<evidence type="ECO:0000313" key="3">
    <source>
        <dbReference type="Proteomes" id="UP000683139"/>
    </source>
</evidence>
<keyword evidence="3" id="KW-1185">Reference proteome</keyword>
<keyword evidence="1" id="KW-0812">Transmembrane</keyword>
<gene>
    <name evidence="2" type="ORF">J40TS1_36880</name>
</gene>
<organism evidence="2 3">
    <name type="scientific">Paenibacillus montaniterrae</name>
    <dbReference type="NCBI Taxonomy" id="429341"/>
    <lineage>
        <taxon>Bacteria</taxon>
        <taxon>Bacillati</taxon>
        <taxon>Bacillota</taxon>
        <taxon>Bacilli</taxon>
        <taxon>Bacillales</taxon>
        <taxon>Paenibacillaceae</taxon>
        <taxon>Paenibacillus</taxon>
    </lineage>
</organism>
<feature type="transmembrane region" description="Helical" evidence="1">
    <location>
        <begin position="66"/>
        <end position="89"/>
    </location>
</feature>
<sequence>MNTKLVNYAAWLSLLTILIFPGRPGETGMASSTYGFPFAFLTDYHHAPNGKQIWFIKGVNLNLLGFFLNIVFFYVVLLVITRMAAAYAAKKQRKSSI</sequence>
<dbReference type="AlphaFoldDB" id="A0A919YTB9"/>